<dbReference type="SUPFAM" id="SSF51419">
    <property type="entry name" value="PLP-binding barrel"/>
    <property type="match status" value="1"/>
</dbReference>
<comment type="caution">
    <text evidence="3">The sequence shown here is derived from an EMBL/GenBank/DDBJ whole genome shotgun (WGS) entry which is preliminary data.</text>
</comment>
<gene>
    <name evidence="3" type="ORF">SMIDD26_01119</name>
</gene>
<dbReference type="EMBL" id="LQOD01000249">
    <property type="protein sequence ID" value="KXT92739.1"/>
    <property type="molecule type" value="Genomic_DNA"/>
</dbReference>
<dbReference type="GO" id="GO:0009089">
    <property type="term" value="P:lysine biosynthetic process via diaminopimelate"/>
    <property type="evidence" value="ECO:0007669"/>
    <property type="project" value="TreeGrafter"/>
</dbReference>
<dbReference type="AlphaFoldDB" id="A0A139PR39"/>
<dbReference type="GO" id="GO:0008836">
    <property type="term" value="F:diaminopimelate decarboxylase activity"/>
    <property type="evidence" value="ECO:0007669"/>
    <property type="project" value="TreeGrafter"/>
</dbReference>
<reference evidence="3 4" key="1">
    <citation type="submission" date="2016-01" db="EMBL/GenBank/DDBJ databases">
        <title>Highly variable Streptococcus oralis are common among viridans streptococci isolated from primates.</title>
        <authorList>
            <person name="Denapaite D."/>
            <person name="Rieger M."/>
            <person name="Koendgen S."/>
            <person name="Brueckner R."/>
            <person name="Ochigava I."/>
            <person name="Kappeler P."/>
            <person name="Maetz-Rensing K."/>
            <person name="Leendertz F."/>
            <person name="Hakenbeck R."/>
        </authorList>
    </citation>
    <scope>NUCLEOTIDE SEQUENCE [LARGE SCALE GENOMIC DNA]</scope>
    <source>
        <strain evidence="3 4">DD26</strain>
    </source>
</reference>
<name>A0A139PR39_STRMT</name>
<evidence type="ECO:0000256" key="2">
    <source>
        <dbReference type="ARBA" id="ARBA00022898"/>
    </source>
</evidence>
<protein>
    <submittedName>
        <fullName evidence="3">Putative carboxynorspermidine decarboxylase</fullName>
    </submittedName>
</protein>
<organism evidence="3 4">
    <name type="scientific">Streptococcus mitis</name>
    <dbReference type="NCBI Taxonomy" id="28037"/>
    <lineage>
        <taxon>Bacteria</taxon>
        <taxon>Bacillati</taxon>
        <taxon>Bacillota</taxon>
        <taxon>Bacilli</taxon>
        <taxon>Lactobacillales</taxon>
        <taxon>Streptococcaceae</taxon>
        <taxon>Streptococcus</taxon>
        <taxon>Streptococcus mitis group</taxon>
    </lineage>
</organism>
<dbReference type="PATRIC" id="fig|28037.233.peg.1296"/>
<dbReference type="PANTHER" id="PTHR43727:SF1">
    <property type="entry name" value="CARBOXYNORSPERMIDINE_CARBOXYSPERMIDINE DECARBOXYLASE"/>
    <property type="match status" value="1"/>
</dbReference>
<dbReference type="InterPro" id="IPR029066">
    <property type="entry name" value="PLP-binding_barrel"/>
</dbReference>
<evidence type="ECO:0000313" key="3">
    <source>
        <dbReference type="EMBL" id="KXT92739.1"/>
    </source>
</evidence>
<dbReference type="PANTHER" id="PTHR43727">
    <property type="entry name" value="DIAMINOPIMELATE DECARBOXYLASE"/>
    <property type="match status" value="1"/>
</dbReference>
<keyword evidence="2" id="KW-0663">Pyridoxal phosphate</keyword>
<dbReference type="Gene3D" id="3.20.20.10">
    <property type="entry name" value="Alanine racemase"/>
    <property type="match status" value="1"/>
</dbReference>
<sequence>MKLEQVPTPAYVVDLAKLEANCRILQYVQEKAGCKVLLAQKAYSLYKTYPLISQYLSGTTASGLYEAKLAREEFPGEVHVFAPAFKDADLEELLEITDHIVFNSERQLRKHGSRCREAGISVGLRLNPQCSTQGDHALYDPCAPDSRFGVTSDKIPSDLLELVDGLHFLYPLRAGSR</sequence>
<dbReference type="Proteomes" id="UP000070458">
    <property type="component" value="Unassembled WGS sequence"/>
</dbReference>
<evidence type="ECO:0000256" key="1">
    <source>
        <dbReference type="ARBA" id="ARBA00001933"/>
    </source>
</evidence>
<proteinExistence type="predicted"/>
<evidence type="ECO:0000313" key="4">
    <source>
        <dbReference type="Proteomes" id="UP000070458"/>
    </source>
</evidence>
<accession>A0A139PR39</accession>
<comment type="cofactor">
    <cofactor evidence="1">
        <name>pyridoxal 5'-phosphate</name>
        <dbReference type="ChEBI" id="CHEBI:597326"/>
    </cofactor>
</comment>